<reference evidence="7" key="1">
    <citation type="submission" date="2016-11" db="EMBL/GenBank/DDBJ databases">
        <authorList>
            <person name="Varghese N."/>
            <person name="Submissions S."/>
        </authorList>
    </citation>
    <scope>NUCLEOTIDE SEQUENCE [LARGE SCALE GENOMIC DNA]</scope>
    <source>
        <strain evidence="7">DSM 19514</strain>
    </source>
</reference>
<dbReference type="PANTHER" id="PTHR10429">
    <property type="entry name" value="DNA-3-METHYLADENINE GLYCOSYLASE"/>
    <property type="match status" value="1"/>
</dbReference>
<keyword evidence="3 5" id="KW-0378">Hydrolase</keyword>
<evidence type="ECO:0000256" key="4">
    <source>
        <dbReference type="ARBA" id="ARBA00023204"/>
    </source>
</evidence>
<evidence type="ECO:0000256" key="3">
    <source>
        <dbReference type="ARBA" id="ARBA00022801"/>
    </source>
</evidence>
<dbReference type="STRING" id="1121881.SAMN02745225_00094"/>
<evidence type="ECO:0000256" key="5">
    <source>
        <dbReference type="HAMAP-Rule" id="MF_00527"/>
    </source>
</evidence>
<keyword evidence="2 5" id="KW-0227">DNA damage</keyword>
<evidence type="ECO:0000256" key="1">
    <source>
        <dbReference type="ARBA" id="ARBA00009232"/>
    </source>
</evidence>
<dbReference type="GO" id="GO:0003905">
    <property type="term" value="F:alkylbase DNA N-glycosylase activity"/>
    <property type="evidence" value="ECO:0007669"/>
    <property type="project" value="InterPro"/>
</dbReference>
<evidence type="ECO:0000313" key="6">
    <source>
        <dbReference type="EMBL" id="SHE27607.1"/>
    </source>
</evidence>
<dbReference type="GO" id="GO:0003677">
    <property type="term" value="F:DNA binding"/>
    <property type="evidence" value="ECO:0007669"/>
    <property type="project" value="InterPro"/>
</dbReference>
<dbReference type="InterPro" id="IPR011034">
    <property type="entry name" value="Formyl_transferase-like_C_sf"/>
</dbReference>
<dbReference type="InterPro" id="IPR003180">
    <property type="entry name" value="MPG"/>
</dbReference>
<keyword evidence="4 5" id="KW-0234">DNA repair</keyword>
<name>A0A1M4S6G8_9ACTN</name>
<dbReference type="GO" id="GO:0006284">
    <property type="term" value="P:base-excision repair"/>
    <property type="evidence" value="ECO:0007669"/>
    <property type="project" value="InterPro"/>
</dbReference>
<dbReference type="Gene3D" id="3.10.300.10">
    <property type="entry name" value="Methylpurine-DNA glycosylase (MPG)"/>
    <property type="match status" value="1"/>
</dbReference>
<proteinExistence type="inferred from homology"/>
<dbReference type="Pfam" id="PF02245">
    <property type="entry name" value="Pur_DNA_glyco"/>
    <property type="match status" value="1"/>
</dbReference>
<evidence type="ECO:0000313" key="7">
    <source>
        <dbReference type="Proteomes" id="UP000184295"/>
    </source>
</evidence>
<dbReference type="HAMAP" id="MF_00527">
    <property type="entry name" value="3MGH"/>
    <property type="match status" value="1"/>
</dbReference>
<dbReference type="EC" id="3.2.2.-" evidence="5"/>
<accession>A0A1M4S6G8</accession>
<gene>
    <name evidence="6" type="ORF">SAMN02745225_00094</name>
</gene>
<dbReference type="Proteomes" id="UP000184295">
    <property type="component" value="Unassembled WGS sequence"/>
</dbReference>
<protein>
    <recommendedName>
        <fullName evidence="5">Putative 3-methyladenine DNA glycosylase</fullName>
        <ecNumber evidence="5">3.2.2.-</ecNumber>
    </recommendedName>
</protein>
<dbReference type="SUPFAM" id="SSF50486">
    <property type="entry name" value="FMT C-terminal domain-like"/>
    <property type="match status" value="1"/>
</dbReference>
<dbReference type="EMBL" id="FQUL01000001">
    <property type="protein sequence ID" value="SHE27607.1"/>
    <property type="molecule type" value="Genomic_DNA"/>
</dbReference>
<evidence type="ECO:0000256" key="2">
    <source>
        <dbReference type="ARBA" id="ARBA00022763"/>
    </source>
</evidence>
<organism evidence="6 7">
    <name type="scientific">Ferrithrix thermotolerans DSM 19514</name>
    <dbReference type="NCBI Taxonomy" id="1121881"/>
    <lineage>
        <taxon>Bacteria</taxon>
        <taxon>Bacillati</taxon>
        <taxon>Actinomycetota</taxon>
        <taxon>Acidimicrobiia</taxon>
        <taxon>Acidimicrobiales</taxon>
        <taxon>Acidimicrobiaceae</taxon>
        <taxon>Ferrithrix</taxon>
    </lineage>
</organism>
<dbReference type="PANTHER" id="PTHR10429:SF0">
    <property type="entry name" value="DNA-3-METHYLADENINE GLYCOSYLASE"/>
    <property type="match status" value="1"/>
</dbReference>
<dbReference type="RefSeq" id="WP_218587370.1">
    <property type="nucleotide sequence ID" value="NZ_FQUL01000001.1"/>
</dbReference>
<dbReference type="AlphaFoldDB" id="A0A1M4S6G8"/>
<comment type="similarity">
    <text evidence="1 5">Belongs to the DNA glycosylase MPG family.</text>
</comment>
<keyword evidence="7" id="KW-1185">Reference proteome</keyword>
<sequence>MSEIQPLKREVLFQHPSLVAPTLLGSVLKVGGRRLYLTEVEAYGAADDQASHAYRSKTRRNSAMFEDPGCLYVYFTYGMHHCVNVVAHEDRTPGAVLVRSGIGIDEEGDRKIVLGPGRVGRYLGLSVEDSGIDLVSNLLVSRLTSKVVSLGTDLEGFHLRLRDLGIDSVPPVMAAPRVGITKAVEKTWRYLFSNRRLVSRPMPTSD</sequence>
<dbReference type="InterPro" id="IPR036995">
    <property type="entry name" value="MPG_sf"/>
</dbReference>